<dbReference type="EMBL" id="BKCJ010009980">
    <property type="protein sequence ID" value="GEU89510.1"/>
    <property type="molecule type" value="Genomic_DNA"/>
</dbReference>
<gene>
    <name evidence="1" type="ORF">Tci_061488</name>
</gene>
<accession>A0A6L2NTL8</accession>
<proteinExistence type="predicted"/>
<organism evidence="1">
    <name type="scientific">Tanacetum cinerariifolium</name>
    <name type="common">Dalmatian daisy</name>
    <name type="synonym">Chrysanthemum cinerariifolium</name>
    <dbReference type="NCBI Taxonomy" id="118510"/>
    <lineage>
        <taxon>Eukaryota</taxon>
        <taxon>Viridiplantae</taxon>
        <taxon>Streptophyta</taxon>
        <taxon>Embryophyta</taxon>
        <taxon>Tracheophyta</taxon>
        <taxon>Spermatophyta</taxon>
        <taxon>Magnoliopsida</taxon>
        <taxon>eudicotyledons</taxon>
        <taxon>Gunneridae</taxon>
        <taxon>Pentapetalae</taxon>
        <taxon>asterids</taxon>
        <taxon>campanulids</taxon>
        <taxon>Asterales</taxon>
        <taxon>Asteraceae</taxon>
        <taxon>Asteroideae</taxon>
        <taxon>Anthemideae</taxon>
        <taxon>Anthemidinae</taxon>
        <taxon>Tanacetum</taxon>
    </lineage>
</organism>
<name>A0A6L2NTL8_TANCI</name>
<evidence type="ECO:0000313" key="1">
    <source>
        <dbReference type="EMBL" id="GEU89510.1"/>
    </source>
</evidence>
<sequence length="312" mass="36952">MELRNNAYNGREEEDVVDHIAWDDKDEGPDYLGFIIWLNSKCNNHKSMDETTKTALWHYWLQQEEDNELMGDIVSSDEEWEESDYENPPNADTNSFFKPYFDAQWIDEGNDKITTWTEAIGRFFYKHYLISRTGKYNVAWDDKDEGPDYLGFIIWLNSKCNNHKSMDETTKTALWHYWLQQEEDNELMGDIVSSDEEWKESDYENPPNADTNSFFKLYFDAQVKNIKKEDERNQKSHETNIIELGNVVINKTPDSDNIKDDQLNEMVSKSEKFKVIKYSLGPDDEYIAINTCKCNAWTRNEYSVSHIYQEIF</sequence>
<comment type="caution">
    <text evidence="1">The sequence shown here is derived from an EMBL/GenBank/DDBJ whole genome shotgun (WGS) entry which is preliminary data.</text>
</comment>
<protein>
    <submittedName>
        <fullName evidence="1">Uncharacterized protein</fullName>
    </submittedName>
</protein>
<reference evidence="1" key="1">
    <citation type="journal article" date="2019" name="Sci. Rep.">
        <title>Draft genome of Tanacetum cinerariifolium, the natural source of mosquito coil.</title>
        <authorList>
            <person name="Yamashiro T."/>
            <person name="Shiraishi A."/>
            <person name="Satake H."/>
            <person name="Nakayama K."/>
        </authorList>
    </citation>
    <scope>NUCLEOTIDE SEQUENCE</scope>
</reference>
<dbReference type="AlphaFoldDB" id="A0A6L2NTL8"/>